<keyword evidence="1" id="KW-1133">Transmembrane helix</keyword>
<dbReference type="AlphaFoldDB" id="A0A6B1GCQ7"/>
<sequence length="116" mass="13108">MKGRPFQPVLFNLITIAAMLFSLFQLVAVSQRTATNEVIELFEELAAEGGIEDETLSVRLAAEQDQRLRLANYILATLMIAILANVVANYIGRGRHHANTARIRELEAEIRGMRWR</sequence>
<dbReference type="EMBL" id="VYDA01000694">
    <property type="protein sequence ID" value="MYH63864.1"/>
    <property type="molecule type" value="Genomic_DNA"/>
</dbReference>
<evidence type="ECO:0000256" key="1">
    <source>
        <dbReference type="SAM" id="Phobius"/>
    </source>
</evidence>
<feature type="transmembrane region" description="Helical" evidence="1">
    <location>
        <begin position="9"/>
        <end position="28"/>
    </location>
</feature>
<proteinExistence type="predicted"/>
<reference evidence="2" key="1">
    <citation type="submission" date="2019-09" db="EMBL/GenBank/DDBJ databases">
        <title>Characterisation of the sponge microbiome using genome-centric metagenomics.</title>
        <authorList>
            <person name="Engelberts J.P."/>
            <person name="Robbins S.J."/>
            <person name="De Goeij J.M."/>
            <person name="Aranda M."/>
            <person name="Bell S.C."/>
            <person name="Webster N.S."/>
        </authorList>
    </citation>
    <scope>NUCLEOTIDE SEQUENCE</scope>
    <source>
        <strain evidence="2">SB0675_bin_29</strain>
    </source>
</reference>
<gene>
    <name evidence="2" type="ORF">F4148_19670</name>
</gene>
<name>A0A6B1GCQ7_9CHLR</name>
<organism evidence="2">
    <name type="scientific">Caldilineaceae bacterium SB0675_bin_29</name>
    <dbReference type="NCBI Taxonomy" id="2605266"/>
    <lineage>
        <taxon>Bacteria</taxon>
        <taxon>Bacillati</taxon>
        <taxon>Chloroflexota</taxon>
        <taxon>Caldilineae</taxon>
        <taxon>Caldilineales</taxon>
        <taxon>Caldilineaceae</taxon>
    </lineage>
</organism>
<keyword evidence="1" id="KW-0812">Transmembrane</keyword>
<protein>
    <submittedName>
        <fullName evidence="2">Uncharacterized protein</fullName>
    </submittedName>
</protein>
<comment type="caution">
    <text evidence="2">The sequence shown here is derived from an EMBL/GenBank/DDBJ whole genome shotgun (WGS) entry which is preliminary data.</text>
</comment>
<evidence type="ECO:0000313" key="2">
    <source>
        <dbReference type="EMBL" id="MYH63864.1"/>
    </source>
</evidence>
<accession>A0A6B1GCQ7</accession>
<keyword evidence="1" id="KW-0472">Membrane</keyword>
<feature type="transmembrane region" description="Helical" evidence="1">
    <location>
        <begin position="70"/>
        <end position="92"/>
    </location>
</feature>